<gene>
    <name evidence="1" type="ORF">MSAR_26990</name>
</gene>
<dbReference type="SUPFAM" id="SSF53649">
    <property type="entry name" value="Alkaline phosphatase-like"/>
    <property type="match status" value="1"/>
</dbReference>
<accession>A0A7I7SS39</accession>
<protein>
    <submittedName>
        <fullName evidence="1">Uncharacterized protein</fullName>
    </submittedName>
</protein>
<dbReference type="AlphaFoldDB" id="A0A7I7SS39"/>
<dbReference type="KEGG" id="msar:MSAR_26990"/>
<organism evidence="1 2">
    <name type="scientific">Mycolicibacterium sarraceniae</name>
    <dbReference type="NCBI Taxonomy" id="1534348"/>
    <lineage>
        <taxon>Bacteria</taxon>
        <taxon>Bacillati</taxon>
        <taxon>Actinomycetota</taxon>
        <taxon>Actinomycetes</taxon>
        <taxon>Mycobacteriales</taxon>
        <taxon>Mycobacteriaceae</taxon>
        <taxon>Mycolicibacterium</taxon>
    </lineage>
</organism>
<evidence type="ECO:0000313" key="2">
    <source>
        <dbReference type="Proteomes" id="UP000466445"/>
    </source>
</evidence>
<reference evidence="1 2" key="1">
    <citation type="journal article" date="2019" name="Emerg. Microbes Infect.">
        <title>Comprehensive subspecies identification of 175 nontuberculous mycobacteria species based on 7547 genomic profiles.</title>
        <authorList>
            <person name="Matsumoto Y."/>
            <person name="Kinjo T."/>
            <person name="Motooka D."/>
            <person name="Nabeya D."/>
            <person name="Jung N."/>
            <person name="Uechi K."/>
            <person name="Horii T."/>
            <person name="Iida T."/>
            <person name="Fujita J."/>
            <person name="Nakamura S."/>
        </authorList>
    </citation>
    <scope>NUCLEOTIDE SEQUENCE [LARGE SCALE GENOMIC DNA]</scope>
    <source>
        <strain evidence="1 2">JCM 30395</strain>
    </source>
</reference>
<keyword evidence="2" id="KW-1185">Reference proteome</keyword>
<name>A0A7I7SS39_9MYCO</name>
<dbReference type="EMBL" id="AP022595">
    <property type="protein sequence ID" value="BBY59563.1"/>
    <property type="molecule type" value="Genomic_DNA"/>
</dbReference>
<dbReference type="Proteomes" id="UP000466445">
    <property type="component" value="Chromosome"/>
</dbReference>
<proteinExistence type="predicted"/>
<sequence>MRFTDSHGEQNCTAGRAAFISGQSVYRTGMSKVGVPGVDIGWAAEDPTIAKLRTPLGYAIDEIVKKLNEFLARAVDTVAPERGRR</sequence>
<evidence type="ECO:0000313" key="1">
    <source>
        <dbReference type="EMBL" id="BBY59563.1"/>
    </source>
</evidence>
<dbReference type="Gene3D" id="3.40.720.10">
    <property type="entry name" value="Alkaline Phosphatase, subunit A"/>
    <property type="match status" value="1"/>
</dbReference>
<dbReference type="InterPro" id="IPR017850">
    <property type="entry name" value="Alkaline_phosphatase_core_sf"/>
</dbReference>